<feature type="domain" description="Alpha/beta hydrolase fold-3" evidence="2">
    <location>
        <begin position="91"/>
        <end position="313"/>
    </location>
</feature>
<keyword evidence="4" id="KW-1185">Reference proteome</keyword>
<dbReference type="STRING" id="454130.A0A0U5GEX4"/>
<organism evidence="3 4">
    <name type="scientific">Aspergillus calidoustus</name>
    <dbReference type="NCBI Taxonomy" id="454130"/>
    <lineage>
        <taxon>Eukaryota</taxon>
        <taxon>Fungi</taxon>
        <taxon>Dikarya</taxon>
        <taxon>Ascomycota</taxon>
        <taxon>Pezizomycotina</taxon>
        <taxon>Eurotiomycetes</taxon>
        <taxon>Eurotiomycetidae</taxon>
        <taxon>Eurotiales</taxon>
        <taxon>Aspergillaceae</taxon>
        <taxon>Aspergillus</taxon>
        <taxon>Aspergillus subgen. Nidulantes</taxon>
    </lineage>
</organism>
<evidence type="ECO:0000313" key="3">
    <source>
        <dbReference type="EMBL" id="CEL09831.1"/>
    </source>
</evidence>
<evidence type="ECO:0000256" key="1">
    <source>
        <dbReference type="ARBA" id="ARBA00022801"/>
    </source>
</evidence>
<accession>A0A0U5GEX4</accession>
<protein>
    <recommendedName>
        <fullName evidence="2">Alpha/beta hydrolase fold-3 domain-containing protein</fullName>
    </recommendedName>
</protein>
<dbReference type="OMA" id="YIFPEFA"/>
<dbReference type="Proteomes" id="UP000054771">
    <property type="component" value="Unassembled WGS sequence"/>
</dbReference>
<dbReference type="OrthoDB" id="408631at2759"/>
<dbReference type="InterPro" id="IPR050300">
    <property type="entry name" value="GDXG_lipolytic_enzyme"/>
</dbReference>
<dbReference type="InterPro" id="IPR013094">
    <property type="entry name" value="AB_hydrolase_3"/>
</dbReference>
<evidence type="ECO:0000313" key="4">
    <source>
        <dbReference type="Proteomes" id="UP000054771"/>
    </source>
</evidence>
<sequence>MSDFSQYGGASAEWRDLEKTIPAPPAIEGMSLTEHRRSINTLREKASAEAMENFKDQLHIKQHEIPTRDGSSIQARSYRPAFMTDRLPVFLYFHGGGYMTGTLNTEDATCGRIATTAQVVVLHVNYRHTPEFPYPTAWDDTEDGFEWLHQNIELLNGIPEKVIIGGISSGAMLTAALVLQKHHGKALTKYPAIAGQVLMVPCLVHIDAYEPQLKQLADPSVSSYKENEHAPLLPVGAVRMLADLLKINNPDLFDLRISPGNASLEQVRGLPPTTFGIAGLDPFRDEGLLFSKLLSEAGVSTDTYLFEGVPHAFRRFGQLSQAKRWDAVMSHSIEWSLSQPKAEGFNVKTTGP</sequence>
<dbReference type="InterPro" id="IPR029058">
    <property type="entry name" value="AB_hydrolase_fold"/>
</dbReference>
<name>A0A0U5GEX4_ASPCI</name>
<dbReference type="SUPFAM" id="SSF53474">
    <property type="entry name" value="alpha/beta-Hydrolases"/>
    <property type="match status" value="1"/>
</dbReference>
<dbReference type="GO" id="GO:0016787">
    <property type="term" value="F:hydrolase activity"/>
    <property type="evidence" value="ECO:0007669"/>
    <property type="project" value="UniProtKB-KW"/>
</dbReference>
<proteinExistence type="predicted"/>
<evidence type="ECO:0000259" key="2">
    <source>
        <dbReference type="Pfam" id="PF07859"/>
    </source>
</evidence>
<dbReference type="Pfam" id="PF07859">
    <property type="entry name" value="Abhydrolase_3"/>
    <property type="match status" value="1"/>
</dbReference>
<dbReference type="EMBL" id="CDMC01000015">
    <property type="protein sequence ID" value="CEL09831.1"/>
    <property type="molecule type" value="Genomic_DNA"/>
</dbReference>
<dbReference type="Gene3D" id="3.40.50.1820">
    <property type="entry name" value="alpha/beta hydrolase"/>
    <property type="match status" value="1"/>
</dbReference>
<dbReference type="AlphaFoldDB" id="A0A0U5GEX4"/>
<gene>
    <name evidence="3" type="ORF">ASPCAL12960</name>
</gene>
<reference evidence="4" key="1">
    <citation type="journal article" date="2016" name="Genome Announc.">
        <title>Draft genome sequences of fungus Aspergillus calidoustus.</title>
        <authorList>
            <person name="Horn F."/>
            <person name="Linde J."/>
            <person name="Mattern D.J."/>
            <person name="Walther G."/>
            <person name="Guthke R."/>
            <person name="Scherlach K."/>
            <person name="Martin K."/>
            <person name="Brakhage A.A."/>
            <person name="Petzke L."/>
            <person name="Valiante V."/>
        </authorList>
    </citation>
    <scope>NUCLEOTIDE SEQUENCE [LARGE SCALE GENOMIC DNA]</scope>
    <source>
        <strain evidence="4">SF006504</strain>
    </source>
</reference>
<dbReference type="PANTHER" id="PTHR48081">
    <property type="entry name" value="AB HYDROLASE SUPERFAMILY PROTEIN C4A8.06C"/>
    <property type="match status" value="1"/>
</dbReference>
<keyword evidence="1" id="KW-0378">Hydrolase</keyword>
<dbReference type="PANTHER" id="PTHR48081:SF8">
    <property type="entry name" value="ALPHA_BETA HYDROLASE FOLD-3 DOMAIN-CONTAINING PROTEIN-RELATED"/>
    <property type="match status" value="1"/>
</dbReference>